<evidence type="ECO:0000313" key="2">
    <source>
        <dbReference type="EMBL" id="BCB86845.1"/>
    </source>
</evidence>
<proteinExistence type="predicted"/>
<dbReference type="Proteomes" id="UP000503011">
    <property type="component" value="Chromosome"/>
</dbReference>
<feature type="region of interest" description="Disordered" evidence="1">
    <location>
        <begin position="1"/>
        <end position="85"/>
    </location>
</feature>
<name>A0A6F8YL38_9ACTN</name>
<dbReference type="KEGG" id="psuu:Psuf_041580"/>
<gene>
    <name evidence="2" type="ORF">Psuf_041580</name>
</gene>
<feature type="compositionally biased region" description="Basic residues" evidence="1">
    <location>
        <begin position="1"/>
        <end position="11"/>
    </location>
</feature>
<protein>
    <submittedName>
        <fullName evidence="2">Uncharacterized protein</fullName>
    </submittedName>
</protein>
<evidence type="ECO:0000256" key="1">
    <source>
        <dbReference type="SAM" id="MobiDB-lite"/>
    </source>
</evidence>
<accession>A0A6F8YL38</accession>
<keyword evidence="3" id="KW-1185">Reference proteome</keyword>
<reference evidence="2 3" key="2">
    <citation type="submission" date="2020-03" db="EMBL/GenBank/DDBJ databases">
        <authorList>
            <person name="Ichikawa N."/>
            <person name="Kimura A."/>
            <person name="Kitahashi Y."/>
            <person name="Uohara A."/>
        </authorList>
    </citation>
    <scope>NUCLEOTIDE SEQUENCE [LARGE SCALE GENOMIC DNA]</scope>
    <source>
        <strain evidence="2 3">NBRC 105367</strain>
    </source>
</reference>
<reference evidence="2 3" key="1">
    <citation type="submission" date="2020-03" db="EMBL/GenBank/DDBJ databases">
        <title>Whole genome shotgun sequence of Phytohabitans suffuscus NBRC 105367.</title>
        <authorList>
            <person name="Komaki H."/>
            <person name="Tamura T."/>
        </authorList>
    </citation>
    <scope>NUCLEOTIDE SEQUENCE [LARGE SCALE GENOMIC DNA]</scope>
    <source>
        <strain evidence="2 3">NBRC 105367</strain>
    </source>
</reference>
<sequence>MVRGRGAHLPRRAGADGSTPLRPGRPPPPPAEPAPAPEPALAPVSGLPAELHADIVRELLAGPQPPYLPPVSGAPETTKRDSNPA</sequence>
<dbReference type="AlphaFoldDB" id="A0A6F8YL38"/>
<dbReference type="EMBL" id="AP022871">
    <property type="protein sequence ID" value="BCB86845.1"/>
    <property type="molecule type" value="Genomic_DNA"/>
</dbReference>
<feature type="compositionally biased region" description="Pro residues" evidence="1">
    <location>
        <begin position="23"/>
        <end position="40"/>
    </location>
</feature>
<evidence type="ECO:0000313" key="3">
    <source>
        <dbReference type="Proteomes" id="UP000503011"/>
    </source>
</evidence>
<organism evidence="2 3">
    <name type="scientific">Phytohabitans suffuscus</name>
    <dbReference type="NCBI Taxonomy" id="624315"/>
    <lineage>
        <taxon>Bacteria</taxon>
        <taxon>Bacillati</taxon>
        <taxon>Actinomycetota</taxon>
        <taxon>Actinomycetes</taxon>
        <taxon>Micromonosporales</taxon>
        <taxon>Micromonosporaceae</taxon>
    </lineage>
</organism>